<keyword evidence="2" id="KW-0472">Membrane</keyword>
<feature type="compositionally biased region" description="Pro residues" evidence="1">
    <location>
        <begin position="108"/>
        <end position="131"/>
    </location>
</feature>
<feature type="region of interest" description="Disordered" evidence="1">
    <location>
        <begin position="1"/>
        <end position="202"/>
    </location>
</feature>
<protein>
    <recommendedName>
        <fullName evidence="3">DUF6594 domain-containing protein</fullName>
    </recommendedName>
</protein>
<dbReference type="InterPro" id="IPR046529">
    <property type="entry name" value="DUF6594"/>
</dbReference>
<dbReference type="PANTHER" id="PTHR34502:SF6">
    <property type="entry name" value="DUF6594 DOMAIN-CONTAINING PROTEIN"/>
    <property type="match status" value="1"/>
</dbReference>
<dbReference type="PANTHER" id="PTHR34502">
    <property type="entry name" value="DUF6594 DOMAIN-CONTAINING PROTEIN-RELATED"/>
    <property type="match status" value="1"/>
</dbReference>
<feature type="transmembrane region" description="Helical" evidence="2">
    <location>
        <begin position="506"/>
        <end position="523"/>
    </location>
</feature>
<dbReference type="AlphaFoldDB" id="A0A3D8SJW4"/>
<dbReference type="RefSeq" id="XP_026606100.1">
    <property type="nucleotide sequence ID" value="XM_026745234.1"/>
</dbReference>
<feature type="compositionally biased region" description="Polar residues" evidence="1">
    <location>
        <begin position="135"/>
        <end position="152"/>
    </location>
</feature>
<sequence>MPTYSGFNRPRKSTKSSAASTISTSSKSSKAPVEKPKKEIPKAQPVASRSADPSGSGYSPKVEPAPAPQTEAKGKDGNALNVFEYLEADSNSNSDSEISSSDDEDLRPPFPPSTKPKAPPAPPAAPAPAPAPATRQPNTAIPVQNRNRTSSVKSRESQPPGAFEPSPVPAPVHLARQHRRPSTDAGNSVVGSVTSYDGPIPPELRNLELVPEAYYPRPSTSLQRAPFPPSPPRSPEEDMRRPSRKVRRNTKSSRTPTGYGLLAWRLSASGENKEYTLPPLYRRFEDVNHRVLLYLQDEISQLEEELRVLDDYEDMQRRGIAEQEGTKVMPASRRMDVQAQAYSSLHCRREEVMGALIQKTEQYSKPPCVMVYLQPILTPDQSDNALAAYSKVLQTLPRAAGSDVETYRKWMKGNNPIASNEMRFLDNPKDLVSLTPQAASDTKPTSPVHSAIIIASAAIILPLLAFSMIAEFAGRILVVAVVGGAAAAIASHNSTGTEQLVKSQDGWRVAGLYFGFMAVTALFI</sequence>
<dbReference type="GeneID" id="38113588"/>
<evidence type="ECO:0000313" key="4">
    <source>
        <dbReference type="EMBL" id="RDW86576.1"/>
    </source>
</evidence>
<evidence type="ECO:0000256" key="1">
    <source>
        <dbReference type="SAM" id="MobiDB-lite"/>
    </source>
</evidence>
<feature type="transmembrane region" description="Helical" evidence="2">
    <location>
        <begin position="476"/>
        <end position="494"/>
    </location>
</feature>
<dbReference type="OrthoDB" id="5416037at2759"/>
<gene>
    <name evidence="4" type="ORF">DSM5745_03218</name>
</gene>
<evidence type="ECO:0000259" key="3">
    <source>
        <dbReference type="Pfam" id="PF20237"/>
    </source>
</evidence>
<feature type="compositionally biased region" description="Polar residues" evidence="1">
    <location>
        <begin position="184"/>
        <end position="195"/>
    </location>
</feature>
<feature type="compositionally biased region" description="Low complexity" evidence="1">
    <location>
        <begin position="89"/>
        <end position="99"/>
    </location>
</feature>
<organism evidence="4 5">
    <name type="scientific">Aspergillus mulundensis</name>
    <dbReference type="NCBI Taxonomy" id="1810919"/>
    <lineage>
        <taxon>Eukaryota</taxon>
        <taxon>Fungi</taxon>
        <taxon>Dikarya</taxon>
        <taxon>Ascomycota</taxon>
        <taxon>Pezizomycotina</taxon>
        <taxon>Eurotiomycetes</taxon>
        <taxon>Eurotiomycetidae</taxon>
        <taxon>Eurotiales</taxon>
        <taxon>Aspergillaceae</taxon>
        <taxon>Aspergillus</taxon>
        <taxon>Aspergillus subgen. Nidulantes</taxon>
    </lineage>
</organism>
<keyword evidence="5" id="KW-1185">Reference proteome</keyword>
<feature type="compositionally biased region" description="Basic residues" evidence="1">
    <location>
        <begin position="242"/>
        <end position="251"/>
    </location>
</feature>
<name>A0A3D8SJW4_9EURO</name>
<evidence type="ECO:0000256" key="2">
    <source>
        <dbReference type="SAM" id="Phobius"/>
    </source>
</evidence>
<dbReference type="Proteomes" id="UP000256690">
    <property type="component" value="Unassembled WGS sequence"/>
</dbReference>
<evidence type="ECO:0000313" key="5">
    <source>
        <dbReference type="Proteomes" id="UP000256690"/>
    </source>
</evidence>
<dbReference type="EMBL" id="PVWQ01000003">
    <property type="protein sequence ID" value="RDW86576.1"/>
    <property type="molecule type" value="Genomic_DNA"/>
</dbReference>
<feature type="domain" description="DUF6594" evidence="3">
    <location>
        <begin position="259"/>
        <end position="442"/>
    </location>
</feature>
<reference evidence="4 5" key="1">
    <citation type="journal article" date="2018" name="IMA Fungus">
        <title>IMA Genome-F 9: Draft genome sequence of Annulohypoxylon stygium, Aspergillus mulundensis, Berkeleyomyces basicola (syn. Thielaviopsis basicola), Ceratocystis smalleyi, two Cercospora beticola strains, Coleophoma cylindrospora, Fusarium fracticaudum, Phialophora cf. hyalina, and Morchella septimelata.</title>
        <authorList>
            <person name="Wingfield B.D."/>
            <person name="Bills G.F."/>
            <person name="Dong Y."/>
            <person name="Huang W."/>
            <person name="Nel W.J."/>
            <person name="Swalarsk-Parry B.S."/>
            <person name="Vaghefi N."/>
            <person name="Wilken P.M."/>
            <person name="An Z."/>
            <person name="de Beer Z.W."/>
            <person name="De Vos L."/>
            <person name="Chen L."/>
            <person name="Duong T.A."/>
            <person name="Gao Y."/>
            <person name="Hammerbacher A."/>
            <person name="Kikkert J.R."/>
            <person name="Li Y."/>
            <person name="Li H."/>
            <person name="Li K."/>
            <person name="Li Q."/>
            <person name="Liu X."/>
            <person name="Ma X."/>
            <person name="Naidoo K."/>
            <person name="Pethybridge S.J."/>
            <person name="Sun J."/>
            <person name="Steenkamp E.T."/>
            <person name="van der Nest M.A."/>
            <person name="van Wyk S."/>
            <person name="Wingfield M.J."/>
            <person name="Xiong C."/>
            <person name="Yue Q."/>
            <person name="Zhang X."/>
        </authorList>
    </citation>
    <scope>NUCLEOTIDE SEQUENCE [LARGE SCALE GENOMIC DNA]</scope>
    <source>
        <strain evidence="4 5">DSM 5745</strain>
    </source>
</reference>
<feature type="compositionally biased region" description="Low complexity" evidence="1">
    <location>
        <begin position="15"/>
        <end position="31"/>
    </location>
</feature>
<accession>A0A3D8SJW4</accession>
<feature type="compositionally biased region" description="Basic and acidic residues" evidence="1">
    <location>
        <begin position="32"/>
        <end position="41"/>
    </location>
</feature>
<comment type="caution">
    <text evidence="4">The sequence shown here is derived from an EMBL/GenBank/DDBJ whole genome shotgun (WGS) entry which is preliminary data.</text>
</comment>
<feature type="region of interest" description="Disordered" evidence="1">
    <location>
        <begin position="217"/>
        <end position="254"/>
    </location>
</feature>
<feature type="transmembrane region" description="Helical" evidence="2">
    <location>
        <begin position="448"/>
        <end position="469"/>
    </location>
</feature>
<dbReference type="Pfam" id="PF20237">
    <property type="entry name" value="DUF6594"/>
    <property type="match status" value="1"/>
</dbReference>
<proteinExistence type="predicted"/>
<keyword evidence="2" id="KW-1133">Transmembrane helix</keyword>
<keyword evidence="2" id="KW-0812">Transmembrane</keyword>